<keyword evidence="6" id="KW-1185">Reference proteome</keyword>
<dbReference type="InterPro" id="IPR003439">
    <property type="entry name" value="ABC_transporter-like_ATP-bd"/>
</dbReference>
<reference evidence="5" key="1">
    <citation type="journal article" date="2014" name="Int. J. Syst. Evol. Microbiol.">
        <title>Complete genome sequence of Corynebacterium casei LMG S-19264T (=DSM 44701T), isolated from a smear-ripened cheese.</title>
        <authorList>
            <consortium name="US DOE Joint Genome Institute (JGI-PGF)"/>
            <person name="Walter F."/>
            <person name="Albersmeier A."/>
            <person name="Kalinowski J."/>
            <person name="Ruckert C."/>
        </authorList>
    </citation>
    <scope>NUCLEOTIDE SEQUENCE</scope>
    <source>
        <strain evidence="5">VKM Ac-1447</strain>
    </source>
</reference>
<dbReference type="AlphaFoldDB" id="A0A9W6HIA7"/>
<dbReference type="InterPro" id="IPR017871">
    <property type="entry name" value="ABC_transporter-like_CS"/>
</dbReference>
<dbReference type="GO" id="GO:0016887">
    <property type="term" value="F:ATP hydrolysis activity"/>
    <property type="evidence" value="ECO:0007669"/>
    <property type="project" value="InterPro"/>
</dbReference>
<dbReference type="InterPro" id="IPR027417">
    <property type="entry name" value="P-loop_NTPase"/>
</dbReference>
<keyword evidence="3 5" id="KW-0067">ATP-binding</keyword>
<dbReference type="RefSeq" id="WP_210007257.1">
    <property type="nucleotide sequence ID" value="NZ_BSEO01000014.1"/>
</dbReference>
<gene>
    <name evidence="5" type="ORF">GCM10017586_27920</name>
</gene>
<dbReference type="PROSITE" id="PS00211">
    <property type="entry name" value="ABC_TRANSPORTER_1"/>
    <property type="match status" value="1"/>
</dbReference>
<dbReference type="InterPro" id="IPR050093">
    <property type="entry name" value="ABC_SmlMolc_Importer"/>
</dbReference>
<dbReference type="Pfam" id="PF00005">
    <property type="entry name" value="ABC_tran"/>
    <property type="match status" value="1"/>
</dbReference>
<dbReference type="Gene3D" id="3.40.50.300">
    <property type="entry name" value="P-loop containing nucleotide triphosphate hydrolases"/>
    <property type="match status" value="1"/>
</dbReference>
<keyword evidence="2" id="KW-0547">Nucleotide-binding</keyword>
<evidence type="ECO:0000256" key="2">
    <source>
        <dbReference type="ARBA" id="ARBA00022741"/>
    </source>
</evidence>
<comment type="caution">
    <text evidence="5">The sequence shown here is derived from an EMBL/GenBank/DDBJ whole genome shotgun (WGS) entry which is preliminary data.</text>
</comment>
<keyword evidence="1" id="KW-0813">Transport</keyword>
<protein>
    <submittedName>
        <fullName evidence="5">Molybdenum ABC transporter ATP-binding protein</fullName>
    </submittedName>
</protein>
<organism evidence="5 6">
    <name type="scientific">Microbacterium imperiale</name>
    <dbReference type="NCBI Taxonomy" id="33884"/>
    <lineage>
        <taxon>Bacteria</taxon>
        <taxon>Bacillati</taxon>
        <taxon>Actinomycetota</taxon>
        <taxon>Actinomycetes</taxon>
        <taxon>Micrococcales</taxon>
        <taxon>Microbacteriaceae</taxon>
        <taxon>Microbacterium</taxon>
    </lineage>
</organism>
<reference evidence="5" key="2">
    <citation type="submission" date="2023-01" db="EMBL/GenBank/DDBJ databases">
        <authorList>
            <person name="Sun Q."/>
            <person name="Evtushenko L."/>
        </authorList>
    </citation>
    <scope>NUCLEOTIDE SEQUENCE</scope>
    <source>
        <strain evidence="5">VKM Ac-1447</strain>
    </source>
</reference>
<evidence type="ECO:0000313" key="5">
    <source>
        <dbReference type="EMBL" id="GLJ81109.1"/>
    </source>
</evidence>
<sequence length="346" mass="35269">MTAALTADIGVRRRGLTVSAALTAAPGEIVAVMGPSGAGKTTILEAIAGLTPLDAGSVRIGDEVVSAPGHQVAPRRRGTVLLRQDPCLFPHLSARDNVAFGLRSRGESARRARTAAEDWLARVGLAGAGDRAPRELSGGQQQRVALARALAAEPRVVLLDEPLTALDPATAATLRTVLADQLRAAGTTTVLVTHDALDAAAAADRLVLLENGEVSQRGDVRAVLRAPATAFGAAIAGLNRVVGRVEGGVWRSGALRIAQRADAGGASIALFRPSAVAVAPGEGGIGLADAITWEATVQRLEPTVGGMRVFVADPALAVDVGVEHAAELRSGSRVVLSLAASAIAWA</sequence>
<dbReference type="SMART" id="SM00382">
    <property type="entry name" value="AAA"/>
    <property type="match status" value="1"/>
</dbReference>
<evidence type="ECO:0000256" key="3">
    <source>
        <dbReference type="ARBA" id="ARBA00022840"/>
    </source>
</evidence>
<dbReference type="EMBL" id="BSEO01000014">
    <property type="protein sequence ID" value="GLJ81109.1"/>
    <property type="molecule type" value="Genomic_DNA"/>
</dbReference>
<dbReference type="SUPFAM" id="SSF52540">
    <property type="entry name" value="P-loop containing nucleoside triphosphate hydrolases"/>
    <property type="match status" value="1"/>
</dbReference>
<dbReference type="PROSITE" id="PS50893">
    <property type="entry name" value="ABC_TRANSPORTER_2"/>
    <property type="match status" value="1"/>
</dbReference>
<dbReference type="Proteomes" id="UP001142317">
    <property type="component" value="Unassembled WGS sequence"/>
</dbReference>
<evidence type="ECO:0000256" key="1">
    <source>
        <dbReference type="ARBA" id="ARBA00022448"/>
    </source>
</evidence>
<name>A0A9W6HIA7_9MICO</name>
<feature type="domain" description="ABC transporter" evidence="4">
    <location>
        <begin position="1"/>
        <end position="236"/>
    </location>
</feature>
<evidence type="ECO:0000313" key="6">
    <source>
        <dbReference type="Proteomes" id="UP001142317"/>
    </source>
</evidence>
<dbReference type="PANTHER" id="PTHR42781">
    <property type="entry name" value="SPERMIDINE/PUTRESCINE IMPORT ATP-BINDING PROTEIN POTA"/>
    <property type="match status" value="1"/>
</dbReference>
<proteinExistence type="predicted"/>
<evidence type="ECO:0000259" key="4">
    <source>
        <dbReference type="PROSITE" id="PS50893"/>
    </source>
</evidence>
<dbReference type="InterPro" id="IPR003593">
    <property type="entry name" value="AAA+_ATPase"/>
</dbReference>
<accession>A0A9W6HIA7</accession>
<dbReference type="PANTHER" id="PTHR42781:SF4">
    <property type="entry name" value="SPERMIDINE_PUTRESCINE IMPORT ATP-BINDING PROTEIN POTA"/>
    <property type="match status" value="1"/>
</dbReference>
<dbReference type="GO" id="GO:0005524">
    <property type="term" value="F:ATP binding"/>
    <property type="evidence" value="ECO:0007669"/>
    <property type="project" value="UniProtKB-KW"/>
</dbReference>